<dbReference type="Proteomes" id="UP001162060">
    <property type="component" value="Unassembled WGS sequence"/>
</dbReference>
<organism evidence="1 2">
    <name type="scientific">Peronospora matthiolae</name>
    <dbReference type="NCBI Taxonomy" id="2874970"/>
    <lineage>
        <taxon>Eukaryota</taxon>
        <taxon>Sar</taxon>
        <taxon>Stramenopiles</taxon>
        <taxon>Oomycota</taxon>
        <taxon>Peronosporomycetes</taxon>
        <taxon>Peronosporales</taxon>
        <taxon>Peronosporaceae</taxon>
        <taxon>Peronospora</taxon>
    </lineage>
</organism>
<proteinExistence type="predicted"/>
<dbReference type="AlphaFoldDB" id="A0AAV1UGB5"/>
<sequence length="39" mass="4482">MLEVCFVDQVVRSWSEQVLDVKLWDTRSGGKSGDKVVRE</sequence>
<dbReference type="EMBL" id="CAKLBY020000195">
    <property type="protein sequence ID" value="CAK7933771.1"/>
    <property type="molecule type" value="Genomic_DNA"/>
</dbReference>
<gene>
    <name evidence="1" type="ORF">PM001_LOCUS18921</name>
</gene>
<evidence type="ECO:0000313" key="1">
    <source>
        <dbReference type="EMBL" id="CAK7933771.1"/>
    </source>
</evidence>
<accession>A0AAV1UGB5</accession>
<comment type="caution">
    <text evidence="1">The sequence shown here is derived from an EMBL/GenBank/DDBJ whole genome shotgun (WGS) entry which is preliminary data.</text>
</comment>
<name>A0AAV1UGB5_9STRA</name>
<reference evidence="1" key="1">
    <citation type="submission" date="2024-01" db="EMBL/GenBank/DDBJ databases">
        <authorList>
            <person name="Webb A."/>
        </authorList>
    </citation>
    <scope>NUCLEOTIDE SEQUENCE</scope>
    <source>
        <strain evidence="1">Pm1</strain>
    </source>
</reference>
<protein>
    <submittedName>
        <fullName evidence="1">Uncharacterized protein</fullName>
    </submittedName>
</protein>
<evidence type="ECO:0000313" key="2">
    <source>
        <dbReference type="Proteomes" id="UP001162060"/>
    </source>
</evidence>